<evidence type="ECO:0000313" key="2">
    <source>
        <dbReference type="EMBL" id="PNX90081.1"/>
    </source>
</evidence>
<protein>
    <recommendedName>
        <fullName evidence="1">DUF4283 domain-containing protein</fullName>
    </recommendedName>
</protein>
<feature type="domain" description="DUF4283" evidence="1">
    <location>
        <begin position="26"/>
        <end position="108"/>
    </location>
</feature>
<sequence length="367" mass="41003">MNMEGLTITEEESGVTVQMSETRITNDNLHNCLVGRFLSDRSIRTHVMKDVLASIWRPAKQVTIVPLEAERFLFKFFHPFDVQRVLKNGPWSFDNHMLVLKELVPGDSPQTVGLDKLEMWIQVFNLPFGFMQEKIGRSIAKYIGEFVEYDESNNWGPWRAYMRIKVAIDVTQSLKKGWKIRKEGEGAAAEVVAEWGPTLRADTRRNVGGRSNRWLRNGNEMGQNTNDAVNLEEDTEIAGAGINDVVIIENAVRTEIVQTVRDNQLITTQVQTLPPSPPTARLRQMLMGPDTRSTRIPKYKDTTTQEKLAIVPHGSADGGIEGAASKKRTRLAEGMGETHAVITIDAMKIDPKITSEASVDAGTSKTA</sequence>
<name>A0A2K3MH33_TRIPR</name>
<dbReference type="AlphaFoldDB" id="A0A2K3MH33"/>
<evidence type="ECO:0000313" key="3">
    <source>
        <dbReference type="Proteomes" id="UP000236291"/>
    </source>
</evidence>
<dbReference type="Pfam" id="PF14111">
    <property type="entry name" value="DUF4283"/>
    <property type="match status" value="1"/>
</dbReference>
<organism evidence="2 3">
    <name type="scientific">Trifolium pratense</name>
    <name type="common">Red clover</name>
    <dbReference type="NCBI Taxonomy" id="57577"/>
    <lineage>
        <taxon>Eukaryota</taxon>
        <taxon>Viridiplantae</taxon>
        <taxon>Streptophyta</taxon>
        <taxon>Embryophyta</taxon>
        <taxon>Tracheophyta</taxon>
        <taxon>Spermatophyta</taxon>
        <taxon>Magnoliopsida</taxon>
        <taxon>eudicotyledons</taxon>
        <taxon>Gunneridae</taxon>
        <taxon>Pentapetalae</taxon>
        <taxon>rosids</taxon>
        <taxon>fabids</taxon>
        <taxon>Fabales</taxon>
        <taxon>Fabaceae</taxon>
        <taxon>Papilionoideae</taxon>
        <taxon>50 kb inversion clade</taxon>
        <taxon>NPAAA clade</taxon>
        <taxon>Hologalegina</taxon>
        <taxon>IRL clade</taxon>
        <taxon>Trifolieae</taxon>
        <taxon>Trifolium</taxon>
    </lineage>
</organism>
<dbReference type="InterPro" id="IPR025558">
    <property type="entry name" value="DUF4283"/>
</dbReference>
<dbReference type="PANTHER" id="PTHR31286:SF153">
    <property type="entry name" value="DUF4283 DOMAIN PROTEIN"/>
    <property type="match status" value="1"/>
</dbReference>
<dbReference type="EMBL" id="ASHM01061743">
    <property type="protein sequence ID" value="PNX90081.1"/>
    <property type="molecule type" value="Genomic_DNA"/>
</dbReference>
<dbReference type="Proteomes" id="UP000236291">
    <property type="component" value="Unassembled WGS sequence"/>
</dbReference>
<feature type="non-terminal residue" evidence="2">
    <location>
        <position position="367"/>
    </location>
</feature>
<evidence type="ECO:0000259" key="1">
    <source>
        <dbReference type="Pfam" id="PF14111"/>
    </source>
</evidence>
<dbReference type="InterPro" id="IPR040256">
    <property type="entry name" value="At4g02000-like"/>
</dbReference>
<reference evidence="2 3" key="1">
    <citation type="journal article" date="2014" name="Am. J. Bot.">
        <title>Genome assembly and annotation for red clover (Trifolium pratense; Fabaceae).</title>
        <authorList>
            <person name="Istvanek J."/>
            <person name="Jaros M."/>
            <person name="Krenek A."/>
            <person name="Repkova J."/>
        </authorList>
    </citation>
    <scope>NUCLEOTIDE SEQUENCE [LARGE SCALE GENOMIC DNA]</scope>
    <source>
        <strain evidence="3">cv. Tatra</strain>
        <tissue evidence="2">Young leaves</tissue>
    </source>
</reference>
<accession>A0A2K3MH33</accession>
<gene>
    <name evidence="2" type="ORF">L195_g046204</name>
</gene>
<proteinExistence type="predicted"/>
<comment type="caution">
    <text evidence="2">The sequence shown here is derived from an EMBL/GenBank/DDBJ whole genome shotgun (WGS) entry which is preliminary data.</text>
</comment>
<reference evidence="2 3" key="2">
    <citation type="journal article" date="2017" name="Front. Plant Sci.">
        <title>Gene Classification and Mining of Molecular Markers Useful in Red Clover (Trifolium pratense) Breeding.</title>
        <authorList>
            <person name="Istvanek J."/>
            <person name="Dluhosova J."/>
            <person name="Dluhos P."/>
            <person name="Patkova L."/>
            <person name="Nedelnik J."/>
            <person name="Repkova J."/>
        </authorList>
    </citation>
    <scope>NUCLEOTIDE SEQUENCE [LARGE SCALE GENOMIC DNA]</scope>
    <source>
        <strain evidence="3">cv. Tatra</strain>
        <tissue evidence="2">Young leaves</tissue>
    </source>
</reference>
<dbReference type="PANTHER" id="PTHR31286">
    <property type="entry name" value="GLYCINE-RICH CELL WALL STRUCTURAL PROTEIN 1.8-LIKE"/>
    <property type="match status" value="1"/>
</dbReference>